<evidence type="ECO:0000256" key="3">
    <source>
        <dbReference type="ARBA" id="ARBA00022519"/>
    </source>
</evidence>
<keyword evidence="7" id="KW-0813">Transport</keyword>
<dbReference type="RefSeq" id="WP_044395040.1">
    <property type="nucleotide sequence ID" value="NZ_JXYQ01000003.1"/>
</dbReference>
<protein>
    <recommendedName>
        <fullName evidence="7">TRAP transporter large permease protein</fullName>
    </recommendedName>
</protein>
<organism evidence="9 10">
    <name type="scientific">Acidovorax temperans</name>
    <dbReference type="NCBI Taxonomy" id="80878"/>
    <lineage>
        <taxon>Bacteria</taxon>
        <taxon>Pseudomonadati</taxon>
        <taxon>Pseudomonadota</taxon>
        <taxon>Betaproteobacteria</taxon>
        <taxon>Burkholderiales</taxon>
        <taxon>Comamonadaceae</taxon>
        <taxon>Acidovorax</taxon>
    </lineage>
</organism>
<dbReference type="GO" id="GO:0005886">
    <property type="term" value="C:plasma membrane"/>
    <property type="evidence" value="ECO:0007669"/>
    <property type="project" value="UniProtKB-SubCell"/>
</dbReference>
<feature type="transmembrane region" description="Helical" evidence="7">
    <location>
        <begin position="276"/>
        <end position="298"/>
    </location>
</feature>
<feature type="transmembrane region" description="Helical" evidence="7">
    <location>
        <begin position="318"/>
        <end position="348"/>
    </location>
</feature>
<feature type="transmembrane region" description="Helical" evidence="7">
    <location>
        <begin position="142"/>
        <end position="164"/>
    </location>
</feature>
<dbReference type="Pfam" id="PF06808">
    <property type="entry name" value="DctM"/>
    <property type="match status" value="1"/>
</dbReference>
<evidence type="ECO:0000256" key="4">
    <source>
        <dbReference type="ARBA" id="ARBA00022692"/>
    </source>
</evidence>
<dbReference type="PANTHER" id="PTHR33362:SF4">
    <property type="entry name" value="2,3-DIKETO-L-GULONATE TRAP TRANSPORTER LARGE PERMEASE PROTEIN YIAN"/>
    <property type="match status" value="1"/>
</dbReference>
<comment type="function">
    <text evidence="7">Part of the tripartite ATP-independent periplasmic (TRAP) transport system.</text>
</comment>
<feature type="transmembrane region" description="Helical" evidence="7">
    <location>
        <begin position="218"/>
        <end position="239"/>
    </location>
</feature>
<comment type="subunit">
    <text evidence="7">The complex comprises the extracytoplasmic solute receptor protein and the two transmembrane proteins.</text>
</comment>
<dbReference type="InterPro" id="IPR010656">
    <property type="entry name" value="DctM"/>
</dbReference>
<feature type="transmembrane region" description="Helical" evidence="7">
    <location>
        <begin position="81"/>
        <end position="110"/>
    </location>
</feature>
<feature type="transmembrane region" description="Helical" evidence="7">
    <location>
        <begin position="116"/>
        <end position="135"/>
    </location>
</feature>
<keyword evidence="2" id="KW-1003">Cell membrane</keyword>
<feature type="transmembrane region" description="Helical" evidence="7">
    <location>
        <begin position="245"/>
        <end position="264"/>
    </location>
</feature>
<evidence type="ECO:0000259" key="8">
    <source>
        <dbReference type="Pfam" id="PF06808"/>
    </source>
</evidence>
<feature type="domain" description="TRAP C4-dicarboxylate transport system permease DctM subunit" evidence="8">
    <location>
        <begin position="7"/>
        <end position="420"/>
    </location>
</feature>
<feature type="transmembrane region" description="Helical" evidence="7">
    <location>
        <begin position="176"/>
        <end position="197"/>
    </location>
</feature>
<dbReference type="NCBIfam" id="TIGR00786">
    <property type="entry name" value="dctM"/>
    <property type="match status" value="1"/>
</dbReference>
<dbReference type="PATRIC" id="fig|80878.5.peg.1561"/>
<dbReference type="STRING" id="80878.RP29_01285"/>
<keyword evidence="3 7" id="KW-0997">Cell inner membrane</keyword>
<dbReference type="PIRSF" id="PIRSF006066">
    <property type="entry name" value="HI0050"/>
    <property type="match status" value="1"/>
</dbReference>
<evidence type="ECO:0000256" key="7">
    <source>
        <dbReference type="RuleBase" id="RU369079"/>
    </source>
</evidence>
<keyword evidence="5 7" id="KW-1133">Transmembrane helix</keyword>
<keyword evidence="10" id="KW-1185">Reference proteome</keyword>
<feature type="transmembrane region" description="Helical" evidence="7">
    <location>
        <begin position="7"/>
        <end position="33"/>
    </location>
</feature>
<dbReference type="AlphaFoldDB" id="A0A0D7KEF4"/>
<dbReference type="GO" id="GO:0022857">
    <property type="term" value="F:transmembrane transporter activity"/>
    <property type="evidence" value="ECO:0007669"/>
    <property type="project" value="UniProtKB-UniRule"/>
</dbReference>
<proteinExistence type="inferred from homology"/>
<gene>
    <name evidence="9" type="ORF">RP29_01285</name>
</gene>
<evidence type="ECO:0000256" key="6">
    <source>
        <dbReference type="ARBA" id="ARBA00023136"/>
    </source>
</evidence>
<comment type="caution">
    <text evidence="9">The sequence shown here is derived from an EMBL/GenBank/DDBJ whole genome shotgun (WGS) entry which is preliminary data.</text>
</comment>
<dbReference type="OrthoDB" id="9777699at2"/>
<dbReference type="Proteomes" id="UP000032566">
    <property type="component" value="Unassembled WGS sequence"/>
</dbReference>
<evidence type="ECO:0000313" key="10">
    <source>
        <dbReference type="Proteomes" id="UP000032566"/>
    </source>
</evidence>
<accession>A0A0D7KEF4</accession>
<evidence type="ECO:0000313" key="9">
    <source>
        <dbReference type="EMBL" id="KJA12277.1"/>
    </source>
</evidence>
<dbReference type="InterPro" id="IPR004681">
    <property type="entry name" value="TRAP_DctM"/>
</dbReference>
<evidence type="ECO:0000256" key="1">
    <source>
        <dbReference type="ARBA" id="ARBA00004429"/>
    </source>
</evidence>
<keyword evidence="6 7" id="KW-0472">Membrane</keyword>
<evidence type="ECO:0000256" key="5">
    <source>
        <dbReference type="ARBA" id="ARBA00022989"/>
    </source>
</evidence>
<feature type="transmembrane region" description="Helical" evidence="7">
    <location>
        <begin position="406"/>
        <end position="429"/>
    </location>
</feature>
<comment type="subcellular location">
    <subcellularLocation>
        <location evidence="1 7">Cell inner membrane</location>
        <topology evidence="1 7">Multi-pass membrane protein</topology>
    </subcellularLocation>
</comment>
<name>A0A0D7KEF4_9BURK</name>
<reference evidence="9 10" key="1">
    <citation type="submission" date="2014-12" db="EMBL/GenBank/DDBJ databases">
        <title>Isolation of bacteria from lake water.</title>
        <authorList>
            <person name="Sheng K.-Y."/>
            <person name="Chin P.-S."/>
            <person name="Chan K.-G."/>
            <person name="Tan G.S."/>
        </authorList>
    </citation>
    <scope>NUCLEOTIDE SEQUENCE [LARGE SCALE GENOMIC DNA]</scope>
    <source>
        <strain evidence="9 10">KY4</strain>
    </source>
</reference>
<feature type="transmembrane region" description="Helical" evidence="7">
    <location>
        <begin position="360"/>
        <end position="386"/>
    </location>
</feature>
<dbReference type="PANTHER" id="PTHR33362">
    <property type="entry name" value="SIALIC ACID TRAP TRANSPORTER PERMEASE PROTEIN SIAT-RELATED"/>
    <property type="match status" value="1"/>
</dbReference>
<dbReference type="EMBL" id="JXYQ01000003">
    <property type="protein sequence ID" value="KJA12277.1"/>
    <property type="molecule type" value="Genomic_DNA"/>
</dbReference>
<evidence type="ECO:0000256" key="2">
    <source>
        <dbReference type="ARBA" id="ARBA00022475"/>
    </source>
</evidence>
<comment type="similarity">
    <text evidence="7">Belongs to the TRAP transporter large permease family.</text>
</comment>
<feature type="transmembrane region" description="Helical" evidence="7">
    <location>
        <begin position="53"/>
        <end position="74"/>
    </location>
</feature>
<sequence>MTVAIFLGSLLIAMAIGIPIAYSLLLSGIALMWHLDLFDAQILAQNVINGADSFPLLAVPFFMLAGEIMNVGGLSKRIVKLALAVVGHVPGGLGYVAIMAAVILAAVILAAVSGSAVADAAALASLLLPMMVAAGHDKARSAGLIASAGIIAPVIPPSIGFVIFGVAANVSISKLFLAGIVPGVLLGIALAITWWWLVRREKVAPPARASRAEVLKALRESVWALGLPVIILVGLRMGVFTPTEAAVVAAVYALFVAMVVYRELSFRQLADIFQAAARTSAVVMFLVAAAMVSAWLITVADLPSKIIGMLEPFMDNQTLLLVAIMLLVMIVGTAMDMTPTILILTPVLMPVVKAAGIDPVYFGVLFIINNAIGLITPPVGTVLNVVAGVGRISMSDVTRGVMPFMLAQFIVMFLLVAFPSIVMVPLRWLGG</sequence>
<keyword evidence="4 7" id="KW-0812">Transmembrane</keyword>